<dbReference type="GO" id="GO:0016020">
    <property type="term" value="C:membrane"/>
    <property type="evidence" value="ECO:0007669"/>
    <property type="project" value="UniProtKB-SubCell"/>
</dbReference>
<reference evidence="7 8" key="1">
    <citation type="submission" date="2017-12" db="EMBL/GenBank/DDBJ databases">
        <authorList>
            <person name="Pombert J.-F."/>
            <person name="Haag K.L."/>
            <person name="Ebert D."/>
        </authorList>
    </citation>
    <scope>NUCLEOTIDE SEQUENCE [LARGE SCALE GENOMIC DNA]</scope>
    <source>
        <strain evidence="7">BE-OM-2</strain>
    </source>
</reference>
<evidence type="ECO:0000313" key="8">
    <source>
        <dbReference type="Proteomes" id="UP000291404"/>
    </source>
</evidence>
<evidence type="ECO:0000256" key="2">
    <source>
        <dbReference type="ARBA" id="ARBA00022692"/>
    </source>
</evidence>
<feature type="transmembrane region" description="Helical" evidence="5">
    <location>
        <begin position="255"/>
        <end position="276"/>
    </location>
</feature>
<feature type="transmembrane region" description="Helical" evidence="5">
    <location>
        <begin position="167"/>
        <end position="188"/>
    </location>
</feature>
<organism evidence="7 8">
    <name type="scientific">Hamiltosporidium magnivora</name>
    <dbReference type="NCBI Taxonomy" id="148818"/>
    <lineage>
        <taxon>Eukaryota</taxon>
        <taxon>Fungi</taxon>
        <taxon>Fungi incertae sedis</taxon>
        <taxon>Microsporidia</taxon>
        <taxon>Dubosqiidae</taxon>
        <taxon>Hamiltosporidium</taxon>
    </lineage>
</organism>
<dbReference type="AlphaFoldDB" id="A0A4Q9LDY6"/>
<dbReference type="PANTHER" id="PTHR43394:SF1">
    <property type="entry name" value="ATP-BINDING CASSETTE SUB-FAMILY B MEMBER 10, MITOCHONDRIAL"/>
    <property type="match status" value="1"/>
</dbReference>
<protein>
    <submittedName>
        <fullName evidence="7">Putative ABC transporter</fullName>
    </submittedName>
</protein>
<dbReference type="SUPFAM" id="SSF90123">
    <property type="entry name" value="ABC transporter transmembrane region"/>
    <property type="match status" value="1"/>
</dbReference>
<dbReference type="GO" id="GO:0015421">
    <property type="term" value="F:ABC-type oligopeptide transporter activity"/>
    <property type="evidence" value="ECO:0007669"/>
    <property type="project" value="TreeGrafter"/>
</dbReference>
<sequence>MVNRNVIKNEKSDLFVIKIALQHFFSTHKGVYLVLFVVFSSIILSKYFDYKTQELYLLMEKDTSDSKLKSIIFYILLTEVLDISFHKLQQIVFVSLLTQYRTNIASSAFKYILYNGIKNNIDLTNGSIQFAVLEGTKGLENLIDCLVIYILPQLVSIFLFCRKLNSGFGNLISFMIFLSLAVSVYIQIKITKIKLKSKKINNKSRCKSDTMLYEAFNNLETINLMSTEEYESVNYKNELQYNQKFYVHFERMNSFFIFLHKIFFSIVKTITCILFLTKNNENNDSGTKMRCLMTFINKSDKSIDSTGKLFTYIKESILNSKLVLDYIEDIRNEEENYLIISDLKSIKFKNVEFLYENISIFKEINFEIKIWKNVAVYSSTDGLNTLLIKLIFGFKKYKGEILINDVELKDIDNKIWLKNIFYFQPDFNLFNNTIEFNILYGNFNVSKSDMVNISKKIGLHESIINKIDEYQTQINDNDTLITVEEKHKILFARGILKKPKIIILSESYCKAVNQSIKSLSELIRSIFTEITIIFLTCDIKTLSFFDQIIFIKENGVDFCGTFDNFIKFNLI</sequence>
<dbReference type="InterPro" id="IPR027417">
    <property type="entry name" value="P-loop_NTPase"/>
</dbReference>
<feature type="domain" description="ABC transporter" evidence="6">
    <location>
        <begin position="346"/>
        <end position="571"/>
    </location>
</feature>
<dbReference type="InterPro" id="IPR039421">
    <property type="entry name" value="Type_1_exporter"/>
</dbReference>
<comment type="caution">
    <text evidence="7">The sequence shown here is derived from an EMBL/GenBank/DDBJ whole genome shotgun (WGS) entry which is preliminary data.</text>
</comment>
<dbReference type="PANTHER" id="PTHR43394">
    <property type="entry name" value="ATP-DEPENDENT PERMEASE MDL1, MITOCHONDRIAL"/>
    <property type="match status" value="1"/>
</dbReference>
<dbReference type="InterPro" id="IPR036640">
    <property type="entry name" value="ABC1_TM_sf"/>
</dbReference>
<keyword evidence="2 5" id="KW-0812">Transmembrane</keyword>
<comment type="subcellular location">
    <subcellularLocation>
        <location evidence="1">Membrane</location>
        <topology evidence="1">Multi-pass membrane protein</topology>
    </subcellularLocation>
</comment>
<proteinExistence type="predicted"/>
<dbReference type="VEuPathDB" id="MicrosporidiaDB:CWI36_0653p0030"/>
<keyword evidence="3 5" id="KW-1133">Transmembrane helix</keyword>
<dbReference type="InterPro" id="IPR003439">
    <property type="entry name" value="ABC_transporter-like_ATP-bd"/>
</dbReference>
<feature type="transmembrane region" description="Helical" evidence="5">
    <location>
        <begin position="30"/>
        <end position="48"/>
    </location>
</feature>
<dbReference type="VEuPathDB" id="MicrosporidiaDB:CWI39_0443p0030"/>
<name>A0A4Q9LDY6_9MICR</name>
<evidence type="ECO:0000256" key="1">
    <source>
        <dbReference type="ARBA" id="ARBA00004141"/>
    </source>
</evidence>
<dbReference type="Pfam" id="PF00664">
    <property type="entry name" value="ABC_membrane"/>
    <property type="match status" value="1"/>
</dbReference>
<evidence type="ECO:0000256" key="4">
    <source>
        <dbReference type="ARBA" id="ARBA00023136"/>
    </source>
</evidence>
<dbReference type="PROSITE" id="PS50893">
    <property type="entry name" value="ABC_TRANSPORTER_2"/>
    <property type="match status" value="1"/>
</dbReference>
<accession>A0A4Q9LDY6</accession>
<dbReference type="Proteomes" id="UP000291404">
    <property type="component" value="Unassembled WGS sequence"/>
</dbReference>
<evidence type="ECO:0000313" key="7">
    <source>
        <dbReference type="EMBL" id="TBU05271.1"/>
    </source>
</evidence>
<dbReference type="STRING" id="148818.A0A4Q9LDY6"/>
<dbReference type="Gene3D" id="3.40.50.300">
    <property type="entry name" value="P-loop containing nucleotide triphosphate hydrolases"/>
    <property type="match status" value="1"/>
</dbReference>
<evidence type="ECO:0000256" key="3">
    <source>
        <dbReference type="ARBA" id="ARBA00022989"/>
    </source>
</evidence>
<evidence type="ECO:0000259" key="6">
    <source>
        <dbReference type="PROSITE" id="PS50893"/>
    </source>
</evidence>
<gene>
    <name evidence="7" type="ORF">CWI36_0653p0030</name>
</gene>
<dbReference type="Pfam" id="PF00005">
    <property type="entry name" value="ABC_tran"/>
    <property type="match status" value="1"/>
</dbReference>
<dbReference type="InterPro" id="IPR011527">
    <property type="entry name" value="ABC1_TM_dom"/>
</dbReference>
<dbReference type="EMBL" id="PITI01000653">
    <property type="protein sequence ID" value="TBU05271.1"/>
    <property type="molecule type" value="Genomic_DNA"/>
</dbReference>
<dbReference type="GO" id="GO:0005524">
    <property type="term" value="F:ATP binding"/>
    <property type="evidence" value="ECO:0007669"/>
    <property type="project" value="InterPro"/>
</dbReference>
<dbReference type="Gene3D" id="1.20.1560.10">
    <property type="entry name" value="ABC transporter type 1, transmembrane domain"/>
    <property type="match status" value="1"/>
</dbReference>
<keyword evidence="4 5" id="KW-0472">Membrane</keyword>
<evidence type="ECO:0000256" key="5">
    <source>
        <dbReference type="SAM" id="Phobius"/>
    </source>
</evidence>
<keyword evidence="8" id="KW-1185">Reference proteome</keyword>
<dbReference type="GO" id="GO:0016887">
    <property type="term" value="F:ATP hydrolysis activity"/>
    <property type="evidence" value="ECO:0007669"/>
    <property type="project" value="InterPro"/>
</dbReference>
<dbReference type="SUPFAM" id="SSF52540">
    <property type="entry name" value="P-loop containing nucleoside triphosphate hydrolases"/>
    <property type="match status" value="1"/>
</dbReference>